<feature type="domain" description="Inosine/uridine-preferring nucleoside hydrolase" evidence="3">
    <location>
        <begin position="36"/>
        <end position="284"/>
    </location>
</feature>
<dbReference type="Proteomes" id="UP000283523">
    <property type="component" value="Unassembled WGS sequence"/>
</dbReference>
<dbReference type="EMBL" id="QXED01000003">
    <property type="protein sequence ID" value="RIV23809.1"/>
    <property type="molecule type" value="Genomic_DNA"/>
</dbReference>
<dbReference type="SUPFAM" id="SSF53590">
    <property type="entry name" value="Nucleoside hydrolase"/>
    <property type="match status" value="1"/>
</dbReference>
<dbReference type="InterPro" id="IPR036452">
    <property type="entry name" value="Ribo_hydro-like"/>
</dbReference>
<keyword evidence="5" id="KW-1185">Reference proteome</keyword>
<comment type="caution">
    <text evidence="4">The sequence shown here is derived from an EMBL/GenBank/DDBJ whole genome shotgun (WGS) entry which is preliminary data.</text>
</comment>
<dbReference type="AlphaFoldDB" id="A0A418MBR9"/>
<evidence type="ECO:0000256" key="1">
    <source>
        <dbReference type="ARBA" id="ARBA00022801"/>
    </source>
</evidence>
<evidence type="ECO:0000313" key="5">
    <source>
        <dbReference type="Proteomes" id="UP000283523"/>
    </source>
</evidence>
<dbReference type="GO" id="GO:0008477">
    <property type="term" value="F:purine nucleosidase activity"/>
    <property type="evidence" value="ECO:0007669"/>
    <property type="project" value="TreeGrafter"/>
</dbReference>
<evidence type="ECO:0000259" key="3">
    <source>
        <dbReference type="Pfam" id="PF01156"/>
    </source>
</evidence>
<dbReference type="InterPro" id="IPR023186">
    <property type="entry name" value="IUNH"/>
</dbReference>
<accession>A0A418MBR9</accession>
<dbReference type="GO" id="GO:0006152">
    <property type="term" value="P:purine nucleoside catabolic process"/>
    <property type="evidence" value="ECO:0007669"/>
    <property type="project" value="TreeGrafter"/>
</dbReference>
<evidence type="ECO:0000256" key="2">
    <source>
        <dbReference type="ARBA" id="ARBA00023295"/>
    </source>
</evidence>
<evidence type="ECO:0000313" key="4">
    <source>
        <dbReference type="EMBL" id="RIV23809.1"/>
    </source>
</evidence>
<dbReference type="Pfam" id="PF01156">
    <property type="entry name" value="IU_nuc_hydro"/>
    <property type="match status" value="1"/>
</dbReference>
<reference evidence="4 5" key="1">
    <citation type="submission" date="2018-08" db="EMBL/GenBank/DDBJ databases">
        <title>Fibrisoma montanum sp. nov., isolated from Danxia mountain soil.</title>
        <authorList>
            <person name="Huang Y."/>
        </authorList>
    </citation>
    <scope>NUCLEOTIDE SEQUENCE [LARGE SCALE GENOMIC DNA]</scope>
    <source>
        <strain evidence="4 5">HYT19</strain>
    </source>
</reference>
<sequence length="321" mass="36632">MNTPPALRQSTPARWWLTGLFTLTILFSASAQKQKVWLDADTGNEMDDVFAIIRLLWATNEVDVVGLSSAHFNNTDLVTFDKWNQYPTDGIAPVQISQKLNEEILTTMKLTRIAHPLGADRQMGRAWGGFQPRPSAATTELLRVIKKLGPTEKLDILTIGAVTNIASLIALDSTVKAKIRLFSLGGSYDTARKAWNKNEFNVRCDLNGWDFLLNQTGLDWTIMTTYTAAVYRVDREDVYQKLADDKPVEQLMERRWRETNPQDKTRVLWDVALVQAYLRPALADVISVPTPPENHQQLVKIWTKIDQKGMYDDFWEQVKRH</sequence>
<protein>
    <submittedName>
        <fullName evidence="4">Nucleoside hydrolase</fullName>
    </submittedName>
</protein>
<organism evidence="4 5">
    <name type="scientific">Fibrisoma montanum</name>
    <dbReference type="NCBI Taxonomy" id="2305895"/>
    <lineage>
        <taxon>Bacteria</taxon>
        <taxon>Pseudomonadati</taxon>
        <taxon>Bacteroidota</taxon>
        <taxon>Cytophagia</taxon>
        <taxon>Cytophagales</taxon>
        <taxon>Spirosomataceae</taxon>
        <taxon>Fibrisoma</taxon>
    </lineage>
</organism>
<dbReference type="RefSeq" id="WP_119668026.1">
    <property type="nucleotide sequence ID" value="NZ_QXED01000003.1"/>
</dbReference>
<proteinExistence type="predicted"/>
<gene>
    <name evidence="4" type="ORF">DYU11_12640</name>
</gene>
<dbReference type="OrthoDB" id="2530052at2"/>
<keyword evidence="1 4" id="KW-0378">Hydrolase</keyword>
<dbReference type="PANTHER" id="PTHR12304:SF4">
    <property type="entry name" value="URIDINE NUCLEOSIDASE"/>
    <property type="match status" value="1"/>
</dbReference>
<dbReference type="PANTHER" id="PTHR12304">
    <property type="entry name" value="INOSINE-URIDINE PREFERRING NUCLEOSIDE HYDROLASE"/>
    <property type="match status" value="1"/>
</dbReference>
<keyword evidence="2" id="KW-0326">Glycosidase</keyword>
<dbReference type="InterPro" id="IPR001910">
    <property type="entry name" value="Inosine/uridine_hydrolase_dom"/>
</dbReference>
<dbReference type="GO" id="GO:0005829">
    <property type="term" value="C:cytosol"/>
    <property type="evidence" value="ECO:0007669"/>
    <property type="project" value="TreeGrafter"/>
</dbReference>
<dbReference type="Gene3D" id="3.90.245.10">
    <property type="entry name" value="Ribonucleoside hydrolase-like"/>
    <property type="match status" value="1"/>
</dbReference>
<name>A0A418MBR9_9BACT</name>